<evidence type="ECO:0000313" key="4">
    <source>
        <dbReference type="EMBL" id="GIM09911.1"/>
    </source>
</evidence>
<organism evidence="4 5">
    <name type="scientific">Volvox reticuliferus</name>
    <dbReference type="NCBI Taxonomy" id="1737510"/>
    <lineage>
        <taxon>Eukaryota</taxon>
        <taxon>Viridiplantae</taxon>
        <taxon>Chlorophyta</taxon>
        <taxon>core chlorophytes</taxon>
        <taxon>Chlorophyceae</taxon>
        <taxon>CS clade</taxon>
        <taxon>Chlamydomonadales</taxon>
        <taxon>Volvocaceae</taxon>
        <taxon>Volvox</taxon>
    </lineage>
</organism>
<dbReference type="EMBL" id="BNCQ01000033">
    <property type="protein sequence ID" value="GIM09911.1"/>
    <property type="molecule type" value="Genomic_DNA"/>
</dbReference>
<feature type="domain" description="At4g15545-like C-terminal" evidence="2">
    <location>
        <begin position="224"/>
        <end position="290"/>
    </location>
</feature>
<sequence>MSSFGNVGPMASALPAEVISVLPVDPFAQLELASKIAQHALAAKAAQLEAEGQQLRDALVQKANHIKMLERRVSTLELELQDMAAKSKQAVEEAHRLQNEKALLAETVKRLHKDLARLEAFKKNLLNTLNNEDEPGLEPSVTAADVAGERLVSEVLSSISKPSAMPPPSNYAVRMAPVATPAYPSTSSRPMYGAATPQATSSAQYAAPPLSMSHTQYGPSGSPPRIDGKEFFKQARAQLSYEQFSQFLHNIKELNAGRQSREETLRRSRDIFGPMHQDMYGMFESLLSRHSGTML</sequence>
<dbReference type="Proteomes" id="UP000722791">
    <property type="component" value="Unassembled WGS sequence"/>
</dbReference>
<evidence type="ECO:0000259" key="2">
    <source>
        <dbReference type="Pfam" id="PF25972"/>
    </source>
</evidence>
<dbReference type="EMBL" id="BNCP01000035">
    <property type="protein sequence ID" value="GIL86313.1"/>
    <property type="molecule type" value="Genomic_DNA"/>
</dbReference>
<evidence type="ECO:0000313" key="5">
    <source>
        <dbReference type="Proteomes" id="UP000722791"/>
    </source>
</evidence>
<dbReference type="Proteomes" id="UP000747110">
    <property type="component" value="Unassembled WGS sequence"/>
</dbReference>
<name>A0A8J4LTZ6_9CHLO</name>
<proteinExistence type="predicted"/>
<protein>
    <recommendedName>
        <fullName evidence="2">At4g15545-like C-terminal domain-containing protein</fullName>
    </recommendedName>
</protein>
<feature type="coiled-coil region" evidence="1">
    <location>
        <begin position="59"/>
        <end position="114"/>
    </location>
</feature>
<dbReference type="AlphaFoldDB" id="A0A8J4LTZ6"/>
<evidence type="ECO:0000313" key="3">
    <source>
        <dbReference type="EMBL" id="GIL86313.1"/>
    </source>
</evidence>
<dbReference type="InterPro" id="IPR058935">
    <property type="entry name" value="At4g15545-like_C"/>
</dbReference>
<keyword evidence="1" id="KW-0175">Coiled coil</keyword>
<accession>A0A8J4LTZ6</accession>
<dbReference type="Pfam" id="PF25972">
    <property type="entry name" value="At4g15545_C"/>
    <property type="match status" value="1"/>
</dbReference>
<keyword evidence="6" id="KW-1185">Reference proteome</keyword>
<dbReference type="PANTHER" id="PTHR47383:SF8">
    <property type="entry name" value="OS01G0768300 PROTEIN"/>
    <property type="match status" value="1"/>
</dbReference>
<dbReference type="PANTHER" id="PTHR47383">
    <property type="entry name" value="OS03G0659800 PROTEIN"/>
    <property type="match status" value="1"/>
</dbReference>
<dbReference type="OrthoDB" id="5599468at2759"/>
<comment type="caution">
    <text evidence="4">The sequence shown here is derived from an EMBL/GenBank/DDBJ whole genome shotgun (WGS) entry which is preliminary data.</text>
</comment>
<gene>
    <name evidence="3" type="ORF">Vretifemale_14707</name>
    <name evidence="4" type="ORF">Vretimale_13710</name>
</gene>
<reference evidence="4" key="1">
    <citation type="journal article" date="2021" name="Proc. Natl. Acad. Sci. U.S.A.">
        <title>Three genomes in the algal genus Volvox reveal the fate of a haploid sex-determining region after a transition to homothallism.</title>
        <authorList>
            <person name="Yamamoto K."/>
            <person name="Hamaji T."/>
            <person name="Kawai-Toyooka H."/>
            <person name="Matsuzaki R."/>
            <person name="Takahashi F."/>
            <person name="Nishimura Y."/>
            <person name="Kawachi M."/>
            <person name="Noguchi H."/>
            <person name="Minakuchi Y."/>
            <person name="Umen J.G."/>
            <person name="Toyoda A."/>
            <person name="Nozaki H."/>
        </authorList>
    </citation>
    <scope>NUCLEOTIDE SEQUENCE</scope>
    <source>
        <strain evidence="4">NIES-3785</strain>
        <strain evidence="3">NIES-3786</strain>
    </source>
</reference>
<evidence type="ECO:0000313" key="6">
    <source>
        <dbReference type="Proteomes" id="UP000747110"/>
    </source>
</evidence>
<dbReference type="InterPro" id="IPR058936">
    <property type="entry name" value="At4g15545-like"/>
</dbReference>
<evidence type="ECO:0000256" key="1">
    <source>
        <dbReference type="SAM" id="Coils"/>
    </source>
</evidence>